<dbReference type="GO" id="GO:0006235">
    <property type="term" value="P:dTTP biosynthetic process"/>
    <property type="evidence" value="ECO:0007669"/>
    <property type="project" value="UniProtKB-UniRule"/>
</dbReference>
<evidence type="ECO:0000256" key="7">
    <source>
        <dbReference type="ARBA" id="ARBA00048743"/>
    </source>
</evidence>
<proteinExistence type="inferred from homology"/>
<dbReference type="HAMAP" id="MF_00165">
    <property type="entry name" value="Thymidylate_kinase"/>
    <property type="match status" value="1"/>
</dbReference>
<dbReference type="Proteomes" id="UP000228700">
    <property type="component" value="Unassembled WGS sequence"/>
</dbReference>
<dbReference type="PANTHER" id="PTHR10344">
    <property type="entry name" value="THYMIDYLATE KINASE"/>
    <property type="match status" value="1"/>
</dbReference>
<dbReference type="AlphaFoldDB" id="A0A2M8LD95"/>
<evidence type="ECO:0000259" key="9">
    <source>
        <dbReference type="Pfam" id="PF02223"/>
    </source>
</evidence>
<evidence type="ECO:0000313" key="11">
    <source>
        <dbReference type="Proteomes" id="UP000228700"/>
    </source>
</evidence>
<dbReference type="InterPro" id="IPR039430">
    <property type="entry name" value="Thymidylate_kin-like_dom"/>
</dbReference>
<evidence type="ECO:0000256" key="4">
    <source>
        <dbReference type="ARBA" id="ARBA00022741"/>
    </source>
</evidence>
<dbReference type="InterPro" id="IPR018094">
    <property type="entry name" value="Thymidylate_kinase"/>
</dbReference>
<comment type="caution">
    <text evidence="10">The sequence shown here is derived from an EMBL/GenBank/DDBJ whole genome shotgun (WGS) entry which is preliminary data.</text>
</comment>
<keyword evidence="4 8" id="KW-0547">Nucleotide-binding</keyword>
<dbReference type="GO" id="GO:0006227">
    <property type="term" value="P:dUDP biosynthetic process"/>
    <property type="evidence" value="ECO:0007669"/>
    <property type="project" value="TreeGrafter"/>
</dbReference>
<dbReference type="Pfam" id="PF02223">
    <property type="entry name" value="Thymidylate_kin"/>
    <property type="match status" value="1"/>
</dbReference>
<dbReference type="NCBIfam" id="TIGR00041">
    <property type="entry name" value="DTMP_kinase"/>
    <property type="match status" value="1"/>
</dbReference>
<evidence type="ECO:0000256" key="3">
    <source>
        <dbReference type="ARBA" id="ARBA00022727"/>
    </source>
</evidence>
<evidence type="ECO:0000256" key="5">
    <source>
        <dbReference type="ARBA" id="ARBA00022777"/>
    </source>
</evidence>
<evidence type="ECO:0000256" key="6">
    <source>
        <dbReference type="ARBA" id="ARBA00022840"/>
    </source>
</evidence>
<evidence type="ECO:0000256" key="8">
    <source>
        <dbReference type="HAMAP-Rule" id="MF_00165"/>
    </source>
</evidence>
<dbReference type="SUPFAM" id="SSF52540">
    <property type="entry name" value="P-loop containing nucleoside triphosphate hydrolases"/>
    <property type="match status" value="1"/>
</dbReference>
<feature type="binding site" evidence="8">
    <location>
        <begin position="14"/>
        <end position="21"/>
    </location>
    <ligand>
        <name>ATP</name>
        <dbReference type="ChEBI" id="CHEBI:30616"/>
    </ligand>
</feature>
<sequence length="213" mass="23646">MKTNQKGKFISLSGGEGAGKSSHLKRLLVEYPGSVITREPGGSEMAELGRSLLLGPHGKVATPFTQTCLTFACSGDHLHKVVAPALAEGRHVFSDRICTVCSYAYQVYGEGGHDIKETFFHLREMNLKSTPLDLAIIIDVEPVEGMRRVALRKDVPTNHFDERKIDFHERIRAGYLEYAKLFPENTVVVDGNLSEEEVWRQIKDAVDVVIAAH</sequence>
<dbReference type="PANTHER" id="PTHR10344:SF4">
    <property type="entry name" value="UMP-CMP KINASE 2, MITOCHONDRIAL"/>
    <property type="match status" value="1"/>
</dbReference>
<comment type="catalytic activity">
    <reaction evidence="7 8">
        <text>dTMP + ATP = dTDP + ADP</text>
        <dbReference type="Rhea" id="RHEA:13517"/>
        <dbReference type="ChEBI" id="CHEBI:30616"/>
        <dbReference type="ChEBI" id="CHEBI:58369"/>
        <dbReference type="ChEBI" id="CHEBI:63528"/>
        <dbReference type="ChEBI" id="CHEBI:456216"/>
        <dbReference type="EC" id="2.7.4.9"/>
    </reaction>
</comment>
<dbReference type="Gene3D" id="3.40.50.300">
    <property type="entry name" value="P-loop containing nucleotide triphosphate hydrolases"/>
    <property type="match status" value="1"/>
</dbReference>
<dbReference type="EMBL" id="PFEQ01000001">
    <property type="protein sequence ID" value="PJE74585.1"/>
    <property type="molecule type" value="Genomic_DNA"/>
</dbReference>
<evidence type="ECO:0000313" key="10">
    <source>
        <dbReference type="EMBL" id="PJE74585.1"/>
    </source>
</evidence>
<evidence type="ECO:0000256" key="1">
    <source>
        <dbReference type="ARBA" id="ARBA00009776"/>
    </source>
</evidence>
<dbReference type="GO" id="GO:0005829">
    <property type="term" value="C:cytosol"/>
    <property type="evidence" value="ECO:0007669"/>
    <property type="project" value="TreeGrafter"/>
</dbReference>
<keyword evidence="3 8" id="KW-0545">Nucleotide biosynthesis</keyword>
<evidence type="ECO:0000256" key="2">
    <source>
        <dbReference type="ARBA" id="ARBA00022679"/>
    </source>
</evidence>
<keyword evidence="6 8" id="KW-0067">ATP-binding</keyword>
<comment type="function">
    <text evidence="8">Phosphorylation of dTMP to form dTDP in both de novo and salvage pathways of dTTP synthesis.</text>
</comment>
<dbReference type="CDD" id="cd01672">
    <property type="entry name" value="TMPK"/>
    <property type="match status" value="1"/>
</dbReference>
<dbReference type="InterPro" id="IPR027417">
    <property type="entry name" value="P-loop_NTPase"/>
</dbReference>
<dbReference type="EC" id="2.7.4.9" evidence="8"/>
<reference evidence="11" key="1">
    <citation type="submission" date="2017-09" db="EMBL/GenBank/DDBJ databases">
        <title>Depth-based differentiation of microbial function through sediment-hosted aquifers and enrichment of novel symbionts in the deep terrestrial subsurface.</title>
        <authorList>
            <person name="Probst A.J."/>
            <person name="Ladd B."/>
            <person name="Jarett J.K."/>
            <person name="Geller-Mcgrath D.E."/>
            <person name="Sieber C.M.K."/>
            <person name="Emerson J.B."/>
            <person name="Anantharaman K."/>
            <person name="Thomas B.C."/>
            <person name="Malmstrom R."/>
            <person name="Stieglmeier M."/>
            <person name="Klingl A."/>
            <person name="Woyke T."/>
            <person name="Ryan C.M."/>
            <person name="Banfield J.F."/>
        </authorList>
    </citation>
    <scope>NUCLEOTIDE SEQUENCE [LARGE SCALE GENOMIC DNA]</scope>
</reference>
<comment type="similarity">
    <text evidence="1 8">Belongs to the thymidylate kinase family.</text>
</comment>
<name>A0A2M8LD95_9BACT</name>
<gene>
    <name evidence="8 10" type="primary">tmk</name>
    <name evidence="10" type="ORF">COV01_00960</name>
</gene>
<feature type="domain" description="Thymidylate kinase-like" evidence="9">
    <location>
        <begin position="14"/>
        <end position="202"/>
    </location>
</feature>
<accession>A0A2M8LD95</accession>
<dbReference type="GO" id="GO:0006233">
    <property type="term" value="P:dTDP biosynthetic process"/>
    <property type="evidence" value="ECO:0007669"/>
    <property type="project" value="InterPro"/>
</dbReference>
<keyword evidence="5 8" id="KW-0418">Kinase</keyword>
<dbReference type="GO" id="GO:0004798">
    <property type="term" value="F:dTMP kinase activity"/>
    <property type="evidence" value="ECO:0007669"/>
    <property type="project" value="UniProtKB-UniRule"/>
</dbReference>
<protein>
    <recommendedName>
        <fullName evidence="8">Thymidylate kinase</fullName>
        <ecNumber evidence="8">2.7.4.9</ecNumber>
    </recommendedName>
    <alternativeName>
        <fullName evidence="8">dTMP kinase</fullName>
    </alternativeName>
</protein>
<organism evidence="10 11">
    <name type="scientific">Candidatus Taylorbacteria bacterium CG10_big_fil_rev_8_21_14_0_10_41_48</name>
    <dbReference type="NCBI Taxonomy" id="1975024"/>
    <lineage>
        <taxon>Bacteria</taxon>
        <taxon>Candidatus Tayloriibacteriota</taxon>
    </lineage>
</organism>
<dbReference type="GO" id="GO:0005524">
    <property type="term" value="F:ATP binding"/>
    <property type="evidence" value="ECO:0007669"/>
    <property type="project" value="UniProtKB-UniRule"/>
</dbReference>
<keyword evidence="2 8" id="KW-0808">Transferase</keyword>